<comment type="cofactor">
    <cofactor evidence="1">
        <name>FAD</name>
        <dbReference type="ChEBI" id="CHEBI:57692"/>
    </cofactor>
</comment>
<evidence type="ECO:0000313" key="8">
    <source>
        <dbReference type="Proteomes" id="UP000738359"/>
    </source>
</evidence>
<dbReference type="InterPro" id="IPR050641">
    <property type="entry name" value="RIFMO-like"/>
</dbReference>
<feature type="domain" description="FAD-binding" evidence="6">
    <location>
        <begin position="13"/>
        <end position="391"/>
    </location>
</feature>
<comment type="caution">
    <text evidence="7">The sequence shown here is derived from an EMBL/GenBank/DDBJ whole genome shotgun (WGS) entry which is preliminary data.</text>
</comment>
<dbReference type="PANTHER" id="PTHR43004">
    <property type="entry name" value="TRK SYSTEM POTASSIUM UPTAKE PROTEIN"/>
    <property type="match status" value="1"/>
</dbReference>
<dbReference type="InterPro" id="IPR002938">
    <property type="entry name" value="FAD-bd"/>
</dbReference>
<dbReference type="Gene3D" id="3.40.30.20">
    <property type="match status" value="1"/>
</dbReference>
<evidence type="ECO:0000256" key="2">
    <source>
        <dbReference type="ARBA" id="ARBA00022630"/>
    </source>
</evidence>
<gene>
    <name evidence="7" type="ORF">BGZ70_000145</name>
</gene>
<dbReference type="Proteomes" id="UP000738359">
    <property type="component" value="Unassembled WGS sequence"/>
</dbReference>
<dbReference type="Pfam" id="PF01494">
    <property type="entry name" value="FAD_binding_3"/>
    <property type="match status" value="1"/>
</dbReference>
<sequence>MVATTSSSSMTSVPVLISGAGPVGLFEAYLLTQQGIQVRIIERERAICPLSKAMALHSRSLEILQFAGLSDEFMRRGFPMTDFKMLIGNQHMATIATLAGVDTHYSFALFLEQHRTSEILLEELVKLGVNVDYGWELLDTKVIEAGEDGQEPYVETIIRRALSGDNTGAHEKAFIGRVDEMEEQEGKAYETQTVRSQYLIAADGGRSTVRHKLNINFPGRIIPQKSFMWDGTFESDCDLSGINFISGANHKTMLVFPLTNGDVRVVVEELDSDENDDVATTLRDLTTEKFEKMASASIAPSTFKIKTTSWLTCFKVNERRADKFIHKNRVFLVGDAAHVHSPAGGQGLNTGLHDAHNLAWKLALVINKVAPESLLASYEGERQAMADRAIALSSKTLRGTRANGYLAQVGKRLYYTLAPYVMMAMKFFKVEPEAAMLNVRYSENFINRRHATQPPPRSEHEVGVRAKDGPLCTLGFNSNNKEPSQLRLHDLMLGISRFHILVFVSDMLKFTTNAGALNQGAHTLSFKELAHNIDRLLAQWRRKWAYGSNLNDGYEDKDLFKVHIIAGSFIPGSQSSLDVVFKRDVGDGRLYLDHTKAVHEKYGFSWQGGSGGLVVVRPDSHLGYRVNGTQSQAWEDVDHSETSSQATMDLPEIRIHVALHLAGEDLAAAAAVCKSWYDTFNPAYWATVQWSSEEPKRPPEAGIEANKQRIRNISIEYNHPVDSALNTCTNLTTLNTHYCKDNWDRVSDLLRQNSLLTSLSLHYSRVVPPPEFLTSLNESCRNLTHLDVIDLVYDFRGTQLLLDLTTRLQYFNLNGSELTDVGPLNSGENHQRWPEFPHLKHLGLTLDTPGITTLHQTQWVRKCPQLRHLCWSIGADDDGHERLPMRELSKLFSQDCPLLDELDLEHPKLTDDDLNRILATCRRLKLLHVYQSKFGPLAFQSLGQHFATLTSLELRWCPAVTSPMNQRILTSCPNLSRFCSNRLEARDILGVDESMNETPEGQEEQQLQPLDWACSQLRYLTLYLCGLENRPPAWQEQVLRQLSKLTRLDFLRLGITRSSLYGTRDGIRLSLDAGLDQLRSLKKLDRFHFDGVAQDMTEKDVRWMLEAWPKLERVDGRLHTDNEQRCELEKILLARNVQMRIYYEDDSEDDAQGHVEEGDGEHGDGGDEEEDEGEEAEEEGQDEEEEEKDGYE</sequence>
<dbReference type="InterPro" id="IPR032675">
    <property type="entry name" value="LRR_dom_sf"/>
</dbReference>
<dbReference type="EMBL" id="JAAAHY010001022">
    <property type="protein sequence ID" value="KAF9953713.1"/>
    <property type="molecule type" value="Genomic_DNA"/>
</dbReference>
<reference evidence="7" key="1">
    <citation type="journal article" date="2020" name="Fungal Divers.">
        <title>Resolving the Mortierellaceae phylogeny through synthesis of multi-gene phylogenetics and phylogenomics.</title>
        <authorList>
            <person name="Vandepol N."/>
            <person name="Liber J."/>
            <person name="Desiro A."/>
            <person name="Na H."/>
            <person name="Kennedy M."/>
            <person name="Barry K."/>
            <person name="Grigoriev I.V."/>
            <person name="Miller A.N."/>
            <person name="O'Donnell K."/>
            <person name="Stajich J.E."/>
            <person name="Bonito G."/>
        </authorList>
    </citation>
    <scope>NUCLEOTIDE SEQUENCE</scope>
    <source>
        <strain evidence="7">CK1249</strain>
    </source>
</reference>
<dbReference type="OrthoDB" id="2690153at2759"/>
<keyword evidence="8" id="KW-1185">Reference proteome</keyword>
<proteinExistence type="predicted"/>
<protein>
    <recommendedName>
        <fullName evidence="6">FAD-binding domain-containing protein</fullName>
    </recommendedName>
</protein>
<evidence type="ECO:0000259" key="6">
    <source>
        <dbReference type="Pfam" id="PF01494"/>
    </source>
</evidence>
<dbReference type="PRINTS" id="PR00420">
    <property type="entry name" value="RNGMNOXGNASE"/>
</dbReference>
<keyword evidence="4" id="KW-0560">Oxidoreductase</keyword>
<evidence type="ECO:0000313" key="7">
    <source>
        <dbReference type="EMBL" id="KAF9953713.1"/>
    </source>
</evidence>
<name>A0A9P6IYW7_MORAP</name>
<dbReference type="Gene3D" id="3.50.50.60">
    <property type="entry name" value="FAD/NAD(P)-binding domain"/>
    <property type="match status" value="1"/>
</dbReference>
<dbReference type="InterPro" id="IPR036188">
    <property type="entry name" value="FAD/NAD-bd_sf"/>
</dbReference>
<dbReference type="PANTHER" id="PTHR43004:SF19">
    <property type="entry name" value="BINDING MONOOXYGENASE, PUTATIVE (JCVI)-RELATED"/>
    <property type="match status" value="1"/>
</dbReference>
<evidence type="ECO:0000256" key="5">
    <source>
        <dbReference type="SAM" id="MobiDB-lite"/>
    </source>
</evidence>
<evidence type="ECO:0000256" key="1">
    <source>
        <dbReference type="ARBA" id="ARBA00001974"/>
    </source>
</evidence>
<dbReference type="InterPro" id="IPR038220">
    <property type="entry name" value="PHOX_C_sf"/>
</dbReference>
<dbReference type="GO" id="GO:0016709">
    <property type="term" value="F:oxidoreductase activity, acting on paired donors, with incorporation or reduction of molecular oxygen, NAD(P)H as one donor, and incorporation of one atom of oxygen"/>
    <property type="evidence" value="ECO:0007669"/>
    <property type="project" value="UniProtKB-ARBA"/>
</dbReference>
<accession>A0A9P6IYW7</accession>
<keyword evidence="3" id="KW-0274">FAD</keyword>
<feature type="compositionally biased region" description="Acidic residues" evidence="5">
    <location>
        <begin position="1166"/>
        <end position="1192"/>
    </location>
</feature>
<feature type="non-terminal residue" evidence="7">
    <location>
        <position position="1192"/>
    </location>
</feature>
<feature type="compositionally biased region" description="Basic and acidic residues" evidence="5">
    <location>
        <begin position="1151"/>
        <end position="1165"/>
    </location>
</feature>
<organism evidence="7 8">
    <name type="scientific">Mortierella alpina</name>
    <name type="common">Oleaginous fungus</name>
    <name type="synonym">Mortierella renispora</name>
    <dbReference type="NCBI Taxonomy" id="64518"/>
    <lineage>
        <taxon>Eukaryota</taxon>
        <taxon>Fungi</taxon>
        <taxon>Fungi incertae sedis</taxon>
        <taxon>Mucoromycota</taxon>
        <taxon>Mortierellomycotina</taxon>
        <taxon>Mortierellomycetes</taxon>
        <taxon>Mortierellales</taxon>
        <taxon>Mortierellaceae</taxon>
        <taxon>Mortierella</taxon>
    </lineage>
</organism>
<dbReference type="Gene3D" id="3.80.10.10">
    <property type="entry name" value="Ribonuclease Inhibitor"/>
    <property type="match status" value="2"/>
</dbReference>
<dbReference type="SUPFAM" id="SSF51905">
    <property type="entry name" value="FAD/NAD(P)-binding domain"/>
    <property type="match status" value="1"/>
</dbReference>
<dbReference type="Gene3D" id="3.30.70.2450">
    <property type="match status" value="1"/>
</dbReference>
<dbReference type="AlphaFoldDB" id="A0A9P6IYW7"/>
<dbReference type="GO" id="GO:0071949">
    <property type="term" value="F:FAD binding"/>
    <property type="evidence" value="ECO:0007669"/>
    <property type="project" value="InterPro"/>
</dbReference>
<keyword evidence="2" id="KW-0285">Flavoprotein</keyword>
<feature type="region of interest" description="Disordered" evidence="5">
    <location>
        <begin position="1146"/>
        <end position="1192"/>
    </location>
</feature>
<dbReference type="SUPFAM" id="SSF52047">
    <property type="entry name" value="RNI-like"/>
    <property type="match status" value="1"/>
</dbReference>
<evidence type="ECO:0000256" key="3">
    <source>
        <dbReference type="ARBA" id="ARBA00022827"/>
    </source>
</evidence>
<evidence type="ECO:0000256" key="4">
    <source>
        <dbReference type="ARBA" id="ARBA00023002"/>
    </source>
</evidence>